<dbReference type="OrthoDB" id="7901229at2759"/>
<dbReference type="InterPro" id="IPR029277">
    <property type="entry name" value="SVWC_dom"/>
</dbReference>
<dbReference type="SMART" id="SM01318">
    <property type="entry name" value="SVWC"/>
    <property type="match status" value="1"/>
</dbReference>
<sequence>MLIVTKHFLLFGLICCLLVSKTLSDISLNNYGDPAYPGRCVIDVGSTVVLLNYGERYRLKSLPCTYIFCSGDGYGLLYTCEKKSPPYGCRFAEYLKWDNVYPECCERKVVCD</sequence>
<name>A0A6P4IBK3_DROKI</name>
<evidence type="ECO:0000313" key="5">
    <source>
        <dbReference type="Proteomes" id="UP001652661"/>
    </source>
</evidence>
<evidence type="ECO:0000313" key="6">
    <source>
        <dbReference type="RefSeq" id="XP_017026272.1"/>
    </source>
</evidence>
<protein>
    <recommendedName>
        <fullName evidence="4">Single domain-containing protein</fullName>
    </recommendedName>
</protein>
<evidence type="ECO:0000259" key="4">
    <source>
        <dbReference type="SMART" id="SM01318"/>
    </source>
</evidence>
<accession>A0A6P4IBK3</accession>
<reference evidence="5" key="1">
    <citation type="submission" date="2025-05" db="UniProtKB">
        <authorList>
            <consortium name="RefSeq"/>
        </authorList>
    </citation>
    <scope>NUCLEOTIDE SEQUENCE [LARGE SCALE GENOMIC DNA]</scope>
    <source>
        <strain evidence="5">14028-0561.14</strain>
    </source>
</reference>
<reference evidence="6" key="2">
    <citation type="submission" date="2025-08" db="UniProtKB">
        <authorList>
            <consortium name="RefSeq"/>
        </authorList>
    </citation>
    <scope>IDENTIFICATION</scope>
    <source>
        <strain evidence="6">14028-0561.14</strain>
        <tissue evidence="6">Whole fly</tissue>
    </source>
</reference>
<dbReference type="AlphaFoldDB" id="A0A6P4IBK3"/>
<feature type="domain" description="Single" evidence="4">
    <location>
        <begin position="40"/>
        <end position="111"/>
    </location>
</feature>
<gene>
    <name evidence="6" type="primary">LOC108077459</name>
</gene>
<keyword evidence="3" id="KW-0732">Signal</keyword>
<keyword evidence="2" id="KW-0964">Secreted</keyword>
<proteinExistence type="predicted"/>
<dbReference type="RefSeq" id="XP_017026272.1">
    <property type="nucleotide sequence ID" value="XM_017170783.3"/>
</dbReference>
<dbReference type="Proteomes" id="UP001652661">
    <property type="component" value="Chromosome 2L"/>
</dbReference>
<evidence type="ECO:0000256" key="2">
    <source>
        <dbReference type="ARBA" id="ARBA00022525"/>
    </source>
</evidence>
<comment type="subcellular location">
    <subcellularLocation>
        <location evidence="1">Secreted</location>
    </subcellularLocation>
</comment>
<keyword evidence="5" id="KW-1185">Reference proteome</keyword>
<evidence type="ECO:0000256" key="3">
    <source>
        <dbReference type="SAM" id="SignalP"/>
    </source>
</evidence>
<dbReference type="Pfam" id="PF15430">
    <property type="entry name" value="SVWC"/>
    <property type="match status" value="1"/>
</dbReference>
<dbReference type="GeneID" id="108077459"/>
<organism evidence="5 6">
    <name type="scientific">Drosophila kikkawai</name>
    <name type="common">Fruit fly</name>
    <dbReference type="NCBI Taxonomy" id="30033"/>
    <lineage>
        <taxon>Eukaryota</taxon>
        <taxon>Metazoa</taxon>
        <taxon>Ecdysozoa</taxon>
        <taxon>Arthropoda</taxon>
        <taxon>Hexapoda</taxon>
        <taxon>Insecta</taxon>
        <taxon>Pterygota</taxon>
        <taxon>Neoptera</taxon>
        <taxon>Endopterygota</taxon>
        <taxon>Diptera</taxon>
        <taxon>Brachycera</taxon>
        <taxon>Muscomorpha</taxon>
        <taxon>Ephydroidea</taxon>
        <taxon>Drosophilidae</taxon>
        <taxon>Drosophila</taxon>
        <taxon>Sophophora</taxon>
    </lineage>
</organism>
<feature type="chain" id="PRO_5027545970" description="Single domain-containing protein" evidence="3">
    <location>
        <begin position="25"/>
        <end position="112"/>
    </location>
</feature>
<dbReference type="GO" id="GO:0005576">
    <property type="term" value="C:extracellular region"/>
    <property type="evidence" value="ECO:0007669"/>
    <property type="project" value="UniProtKB-SubCell"/>
</dbReference>
<evidence type="ECO:0000256" key="1">
    <source>
        <dbReference type="ARBA" id="ARBA00004613"/>
    </source>
</evidence>
<feature type="signal peptide" evidence="3">
    <location>
        <begin position="1"/>
        <end position="24"/>
    </location>
</feature>